<evidence type="ECO:0000256" key="3">
    <source>
        <dbReference type="ARBA" id="ARBA00022692"/>
    </source>
</evidence>
<name>A0ABW2PQC1_9BACL</name>
<keyword evidence="2" id="KW-1003">Cell membrane</keyword>
<feature type="transmembrane region" description="Helical" evidence="6">
    <location>
        <begin position="170"/>
        <end position="194"/>
    </location>
</feature>
<feature type="transmembrane region" description="Helical" evidence="6">
    <location>
        <begin position="127"/>
        <end position="150"/>
    </location>
</feature>
<feature type="transmembrane region" description="Helical" evidence="6">
    <location>
        <begin position="206"/>
        <end position="226"/>
    </location>
</feature>
<dbReference type="PANTHER" id="PTHR30213">
    <property type="entry name" value="INNER MEMBRANE PROTEIN YHJD"/>
    <property type="match status" value="1"/>
</dbReference>
<keyword evidence="8" id="KW-1185">Reference proteome</keyword>
<dbReference type="EMBL" id="JBHTCE010000001">
    <property type="protein sequence ID" value="MFC7389753.1"/>
    <property type="molecule type" value="Genomic_DNA"/>
</dbReference>
<organism evidence="7 8">
    <name type="scientific">Exiguobacterium aestuarii</name>
    <dbReference type="NCBI Taxonomy" id="273527"/>
    <lineage>
        <taxon>Bacteria</taxon>
        <taxon>Bacillati</taxon>
        <taxon>Bacillota</taxon>
        <taxon>Bacilli</taxon>
        <taxon>Bacillales</taxon>
        <taxon>Bacillales Family XII. Incertae Sedis</taxon>
        <taxon>Exiguobacterium</taxon>
    </lineage>
</organism>
<dbReference type="PIRSF" id="PIRSF035875">
    <property type="entry name" value="RNase_BN"/>
    <property type="match status" value="1"/>
</dbReference>
<protein>
    <submittedName>
        <fullName evidence="7">YihY/virulence factor BrkB family protein</fullName>
    </submittedName>
</protein>
<keyword evidence="5 6" id="KW-0472">Membrane</keyword>
<proteinExistence type="predicted"/>
<dbReference type="RefSeq" id="WP_214787957.1">
    <property type="nucleotide sequence ID" value="NZ_JANIEL010000064.1"/>
</dbReference>
<accession>A0ABW2PQC1</accession>
<evidence type="ECO:0000256" key="6">
    <source>
        <dbReference type="SAM" id="Phobius"/>
    </source>
</evidence>
<comment type="subcellular location">
    <subcellularLocation>
        <location evidence="1">Cell membrane</location>
        <topology evidence="1">Multi-pass membrane protein</topology>
    </subcellularLocation>
</comment>
<reference evidence="8" key="1">
    <citation type="journal article" date="2019" name="Int. J. Syst. Evol. Microbiol.">
        <title>The Global Catalogue of Microorganisms (GCM) 10K type strain sequencing project: providing services to taxonomists for standard genome sequencing and annotation.</title>
        <authorList>
            <consortium name="The Broad Institute Genomics Platform"/>
            <consortium name="The Broad Institute Genome Sequencing Center for Infectious Disease"/>
            <person name="Wu L."/>
            <person name="Ma J."/>
        </authorList>
    </citation>
    <scope>NUCLEOTIDE SEQUENCE [LARGE SCALE GENOMIC DNA]</scope>
    <source>
        <strain evidence="8">CCUG 55590</strain>
    </source>
</reference>
<dbReference type="NCBIfam" id="TIGR00765">
    <property type="entry name" value="yihY_not_rbn"/>
    <property type="match status" value="1"/>
</dbReference>
<feature type="transmembrane region" description="Helical" evidence="6">
    <location>
        <begin position="84"/>
        <end position="107"/>
    </location>
</feature>
<evidence type="ECO:0000256" key="5">
    <source>
        <dbReference type="ARBA" id="ARBA00023136"/>
    </source>
</evidence>
<dbReference type="Pfam" id="PF03631">
    <property type="entry name" value="Virul_fac_BrkB"/>
    <property type="match status" value="1"/>
</dbReference>
<dbReference type="PANTHER" id="PTHR30213:SF0">
    <property type="entry name" value="UPF0761 MEMBRANE PROTEIN YIHY"/>
    <property type="match status" value="1"/>
</dbReference>
<dbReference type="Proteomes" id="UP001596439">
    <property type="component" value="Unassembled WGS sequence"/>
</dbReference>
<dbReference type="InterPro" id="IPR017039">
    <property type="entry name" value="Virul_fac_BrkB"/>
</dbReference>
<gene>
    <name evidence="7" type="ORF">ACFQO8_06315</name>
</gene>
<evidence type="ECO:0000256" key="2">
    <source>
        <dbReference type="ARBA" id="ARBA00022475"/>
    </source>
</evidence>
<comment type="caution">
    <text evidence="7">The sequence shown here is derived from an EMBL/GenBank/DDBJ whole genome shotgun (WGS) entry which is preliminary data.</text>
</comment>
<keyword evidence="3 6" id="KW-0812">Transmembrane</keyword>
<keyword evidence="4 6" id="KW-1133">Transmembrane helix</keyword>
<evidence type="ECO:0000313" key="7">
    <source>
        <dbReference type="EMBL" id="MFC7389753.1"/>
    </source>
</evidence>
<evidence type="ECO:0000313" key="8">
    <source>
        <dbReference type="Proteomes" id="UP001596439"/>
    </source>
</evidence>
<sequence length="276" mass="31302">MKQVLMTIVKRFFTERFFDQAAMLAYYFILSTFPFLLFVLGIVGLLPFTSGDVIQALSLIMPEASYRLLEGNIEAIFDNSKLKLASFSILPALWISSIAVQSLVRALNDAYRAVRNKAFWRGVLQDIAITLALMFVLPFSLLVPVIETALREVSSYILFIDEIVTTYAQIWFYFRWIVGTGLLFTVFIFVYKWLPSISGTFKNSWAGAAFATMGILIVSNVFSYYSQFANYEQFYGQLGAFIVLLIWFYLAASVILLGGLLNATLIERKEKTSLDV</sequence>
<evidence type="ECO:0000256" key="4">
    <source>
        <dbReference type="ARBA" id="ARBA00022989"/>
    </source>
</evidence>
<evidence type="ECO:0000256" key="1">
    <source>
        <dbReference type="ARBA" id="ARBA00004651"/>
    </source>
</evidence>
<feature type="transmembrane region" description="Helical" evidence="6">
    <location>
        <begin position="21"/>
        <end position="48"/>
    </location>
</feature>
<feature type="transmembrane region" description="Helical" evidence="6">
    <location>
        <begin position="238"/>
        <end position="261"/>
    </location>
</feature>